<dbReference type="EMBL" id="LJRR01000069">
    <property type="protein sequence ID" value="KPZ23321.1"/>
    <property type="molecule type" value="Genomic_DNA"/>
</dbReference>
<evidence type="ECO:0000256" key="2">
    <source>
        <dbReference type="ARBA" id="ARBA00023125"/>
    </source>
</evidence>
<evidence type="ECO:0000313" key="4">
    <source>
        <dbReference type="Proteomes" id="UP000050317"/>
    </source>
</evidence>
<comment type="caution">
    <text evidence="3">The sequence shown here is derived from an EMBL/GenBank/DDBJ whole genome shotgun (WGS) entry which is preliminary data.</text>
</comment>
<dbReference type="Proteomes" id="UP000050317">
    <property type="component" value="Unassembled WGS sequence"/>
</dbReference>
<reference evidence="3 4" key="1">
    <citation type="submission" date="2015-09" db="EMBL/GenBank/DDBJ databases">
        <title>Genome announcement of multiple Pseudomonas syringae strains.</title>
        <authorList>
            <person name="Thakur S."/>
            <person name="Wang P.W."/>
            <person name="Gong Y."/>
            <person name="Weir B.S."/>
            <person name="Guttman D.S."/>
        </authorList>
    </citation>
    <scope>NUCLEOTIDE SEQUENCE [LARGE SCALE GENOMIC DNA]</scope>
    <source>
        <strain evidence="3 4">ICMP3963</strain>
    </source>
</reference>
<protein>
    <submittedName>
        <fullName evidence="3">Restriction modification system DNA specificity subunit</fullName>
    </submittedName>
</protein>
<name>A0A0N8TGY9_9PSED</name>
<evidence type="ECO:0000256" key="1">
    <source>
        <dbReference type="ARBA" id="ARBA00022747"/>
    </source>
</evidence>
<dbReference type="Gene3D" id="3.90.220.20">
    <property type="entry name" value="DNA methylase specificity domains"/>
    <property type="match status" value="1"/>
</dbReference>
<dbReference type="SUPFAM" id="SSF116734">
    <property type="entry name" value="DNA methylase specificity domain"/>
    <property type="match status" value="1"/>
</dbReference>
<dbReference type="PATRIC" id="fig|251703.9.peg.4025"/>
<keyword evidence="2" id="KW-0238">DNA-binding</keyword>
<dbReference type="AlphaFoldDB" id="A0A0N8TGY9"/>
<gene>
    <name evidence="3" type="ORF">ALO40_02884</name>
</gene>
<dbReference type="GO" id="GO:0003677">
    <property type="term" value="F:DNA binding"/>
    <property type="evidence" value="ECO:0007669"/>
    <property type="project" value="UniProtKB-KW"/>
</dbReference>
<proteinExistence type="predicted"/>
<dbReference type="InterPro" id="IPR044946">
    <property type="entry name" value="Restrct_endonuc_typeI_TRD_sf"/>
</dbReference>
<dbReference type="GO" id="GO:0009307">
    <property type="term" value="P:DNA restriction-modification system"/>
    <property type="evidence" value="ECO:0007669"/>
    <property type="project" value="UniProtKB-KW"/>
</dbReference>
<accession>A0A0N8TGY9</accession>
<evidence type="ECO:0000313" key="3">
    <source>
        <dbReference type="EMBL" id="KPZ23321.1"/>
    </source>
</evidence>
<keyword evidence="1" id="KW-0680">Restriction system</keyword>
<organism evidence="3 4">
    <name type="scientific">Pseudomonas syringae pv. viburni</name>
    <dbReference type="NCBI Taxonomy" id="251703"/>
    <lineage>
        <taxon>Bacteria</taxon>
        <taxon>Pseudomonadati</taxon>
        <taxon>Pseudomonadota</taxon>
        <taxon>Gammaproteobacteria</taxon>
        <taxon>Pseudomonadales</taxon>
        <taxon>Pseudomonadaceae</taxon>
        <taxon>Pseudomonas</taxon>
    </lineage>
</organism>
<sequence>MNRDFLRMLLMSKTFLSYAANNSDRANIPKINRKALTAFEFNCPPIDLQDEFSIIVEKIEGIKAYYQQSLSDLSALFGTLSQQALKGELECSRVPLPSIKLEAANSRSVEHVPRAASEVAINLPYMDNLADVLRSSQAREALIVCWLEVYLRQLGPDEFSIRLFLTAVQIRIAELPADDYFELGVKDYEHIKIWVFEALSDGRLKQLRDITDYDKKNEPIFGNRLLLKAGQI</sequence>